<evidence type="ECO:0008006" key="3">
    <source>
        <dbReference type="Google" id="ProtNLM"/>
    </source>
</evidence>
<dbReference type="EMBL" id="BQNB010021011">
    <property type="protein sequence ID" value="GJU01929.1"/>
    <property type="molecule type" value="Genomic_DNA"/>
</dbReference>
<name>A0ABQ5IP46_9ASTR</name>
<evidence type="ECO:0000313" key="1">
    <source>
        <dbReference type="EMBL" id="GJU01929.1"/>
    </source>
</evidence>
<proteinExistence type="predicted"/>
<keyword evidence="2" id="KW-1185">Reference proteome</keyword>
<sequence>MPPIYDDDDDNDEESSIPLRDIIFKLPLSVEIAPVLPTKEPDHSLSMRDEHLSTILETKSDEVIKSIVEDLVPIPSESEDLSDNKSECDVPFCDESSTILQGNDSNQFDAESGLIKSLLNRDTSIVYSPKIDSLLEEFIGKLAHIDLILPEINEADFDPEEDIRLVEQLLYDNSPPLDALKDHFEIFFDSNDDCTSSDDNPFYSEDIDYVEASPPDSELVSLEEVKDFDLEDGETDTDILLKIKDDILHEKLLNINLLIAKIESLNDNPTLSNDFVLKYPSSFPIPVEDSDFFLEKSDTFLSLPELETFRFDIEEKNSGSTTIHADISLREYDCFYFKIEPELGEVTRVVVEDISNNLTRELHVYVPKILPTLPTLYPVFDTLLPFSSENEDKVFNPRILISKEEKYPHLLSHRGFNVFQLINDSESPMMIYRGDILILDVPYLHFYPP</sequence>
<evidence type="ECO:0000313" key="2">
    <source>
        <dbReference type="Proteomes" id="UP001151760"/>
    </source>
</evidence>
<protein>
    <recommendedName>
        <fullName evidence="3">Reverse transcriptase domain-containing protein</fullName>
    </recommendedName>
</protein>
<comment type="caution">
    <text evidence="1">The sequence shown here is derived from an EMBL/GenBank/DDBJ whole genome shotgun (WGS) entry which is preliminary data.</text>
</comment>
<dbReference type="Proteomes" id="UP001151760">
    <property type="component" value="Unassembled WGS sequence"/>
</dbReference>
<gene>
    <name evidence="1" type="ORF">Tco_1112267</name>
</gene>
<reference evidence="1" key="2">
    <citation type="submission" date="2022-01" db="EMBL/GenBank/DDBJ databases">
        <authorList>
            <person name="Yamashiro T."/>
            <person name="Shiraishi A."/>
            <person name="Satake H."/>
            <person name="Nakayama K."/>
        </authorList>
    </citation>
    <scope>NUCLEOTIDE SEQUENCE</scope>
</reference>
<reference evidence="1" key="1">
    <citation type="journal article" date="2022" name="Int. J. Mol. Sci.">
        <title>Draft Genome of Tanacetum Coccineum: Genomic Comparison of Closely Related Tanacetum-Family Plants.</title>
        <authorList>
            <person name="Yamashiro T."/>
            <person name="Shiraishi A."/>
            <person name="Nakayama K."/>
            <person name="Satake H."/>
        </authorList>
    </citation>
    <scope>NUCLEOTIDE SEQUENCE</scope>
</reference>
<accession>A0ABQ5IP46</accession>
<organism evidence="1 2">
    <name type="scientific">Tanacetum coccineum</name>
    <dbReference type="NCBI Taxonomy" id="301880"/>
    <lineage>
        <taxon>Eukaryota</taxon>
        <taxon>Viridiplantae</taxon>
        <taxon>Streptophyta</taxon>
        <taxon>Embryophyta</taxon>
        <taxon>Tracheophyta</taxon>
        <taxon>Spermatophyta</taxon>
        <taxon>Magnoliopsida</taxon>
        <taxon>eudicotyledons</taxon>
        <taxon>Gunneridae</taxon>
        <taxon>Pentapetalae</taxon>
        <taxon>asterids</taxon>
        <taxon>campanulids</taxon>
        <taxon>Asterales</taxon>
        <taxon>Asteraceae</taxon>
        <taxon>Asteroideae</taxon>
        <taxon>Anthemideae</taxon>
        <taxon>Anthemidinae</taxon>
        <taxon>Tanacetum</taxon>
    </lineage>
</organism>